<dbReference type="SMART" id="SM00393">
    <property type="entry name" value="R3H"/>
    <property type="match status" value="1"/>
</dbReference>
<dbReference type="PANTHER" id="PTHR35800">
    <property type="entry name" value="PROTEIN JAG"/>
    <property type="match status" value="1"/>
</dbReference>
<dbReference type="InterPro" id="IPR015946">
    <property type="entry name" value="KH_dom-like_a/b"/>
</dbReference>
<dbReference type="CDD" id="cd02644">
    <property type="entry name" value="R3H_jag"/>
    <property type="match status" value="1"/>
</dbReference>
<dbReference type="InterPro" id="IPR036867">
    <property type="entry name" value="R3H_dom_sf"/>
</dbReference>
<evidence type="ECO:0000259" key="1">
    <source>
        <dbReference type="PROSITE" id="PS51061"/>
    </source>
</evidence>
<accession>A0A7L7KQ66</accession>
<dbReference type="InterPro" id="IPR034079">
    <property type="entry name" value="R3H_KhpB"/>
</dbReference>
<sequence>MKSIEFEIRSLDDAKTYAANELRVNESFIDIEVLDKKGMIIKTYVVRATTNVDPAEMGYKALQQMFSEMDIEANIEMRRKSDTEIVYSINSSENPLLIGKNGKTLENIQYYIRNLVSIFSDERMIVLVDIGGYKANRKKQLEILATKTAKNVARSRIEAKLEPMNAYERRIIHTKLSDWRDVTTVSEGEGSNRHLIIKPKRR</sequence>
<feature type="domain" description="R3H" evidence="1">
    <location>
        <begin position="135"/>
        <end position="201"/>
    </location>
</feature>
<dbReference type="PROSITE" id="PS51061">
    <property type="entry name" value="R3H"/>
    <property type="match status" value="1"/>
</dbReference>
<organism evidence="2 3">
    <name type="scientific">Candidatus Xianfuyuplasma coldseepsis</name>
    <dbReference type="NCBI Taxonomy" id="2782163"/>
    <lineage>
        <taxon>Bacteria</taxon>
        <taxon>Bacillati</taxon>
        <taxon>Mycoplasmatota</taxon>
        <taxon>Mollicutes</taxon>
        <taxon>Candidatus Izemoplasmatales</taxon>
        <taxon>Candidatus Izemoplasmataceae</taxon>
        <taxon>Candidatus Xianfuyuplasma</taxon>
    </lineage>
</organism>
<keyword evidence="3" id="KW-1185">Reference proteome</keyword>
<dbReference type="InterPro" id="IPR039247">
    <property type="entry name" value="KhpB"/>
</dbReference>
<keyword evidence="2" id="KW-0238">DNA-binding</keyword>
<dbReference type="Pfam" id="PF01424">
    <property type="entry name" value="R3H"/>
    <property type="match status" value="1"/>
</dbReference>
<dbReference type="SUPFAM" id="SSF82708">
    <property type="entry name" value="R3H domain"/>
    <property type="match status" value="1"/>
</dbReference>
<dbReference type="Gene3D" id="3.30.1370.50">
    <property type="entry name" value="R3H-like domain"/>
    <property type="match status" value="1"/>
</dbReference>
<dbReference type="GO" id="GO:0003677">
    <property type="term" value="F:DNA binding"/>
    <property type="evidence" value="ECO:0007669"/>
    <property type="project" value="UniProtKB-KW"/>
</dbReference>
<gene>
    <name evidence="2" type="ORF">G4Z02_03950</name>
</gene>
<dbReference type="Gene3D" id="3.30.300.20">
    <property type="match status" value="1"/>
</dbReference>
<dbReference type="KEGG" id="xcl:G4Z02_03950"/>
<evidence type="ECO:0000313" key="3">
    <source>
        <dbReference type="Proteomes" id="UP000514720"/>
    </source>
</evidence>
<dbReference type="GO" id="GO:0003723">
    <property type="term" value="F:RNA binding"/>
    <property type="evidence" value="ECO:0007669"/>
    <property type="project" value="InterPro"/>
</dbReference>
<dbReference type="RefSeq" id="WP_258878564.1">
    <property type="nucleotide sequence ID" value="NZ_CP048914.1"/>
</dbReference>
<reference evidence="2 3" key="1">
    <citation type="submission" date="2020-02" db="EMBL/GenBank/DDBJ databases">
        <authorList>
            <person name="Zheng R.K."/>
            <person name="Sun C.M."/>
        </authorList>
    </citation>
    <scope>NUCLEOTIDE SEQUENCE [LARGE SCALE GENOMIC DNA]</scope>
    <source>
        <strain evidence="3">zrk13</strain>
    </source>
</reference>
<proteinExistence type="predicted"/>
<dbReference type="InterPro" id="IPR001374">
    <property type="entry name" value="R3H_dom"/>
</dbReference>
<protein>
    <submittedName>
        <fullName evidence="2">Single-stranded DNA-binding protein</fullName>
    </submittedName>
</protein>
<dbReference type="EMBL" id="CP048914">
    <property type="protein sequence ID" value="QMS84941.1"/>
    <property type="molecule type" value="Genomic_DNA"/>
</dbReference>
<dbReference type="Proteomes" id="UP000514720">
    <property type="component" value="Chromosome"/>
</dbReference>
<dbReference type="NCBIfam" id="NF041568">
    <property type="entry name" value="Jag_EloR"/>
    <property type="match status" value="1"/>
</dbReference>
<name>A0A7L7KQ66_9MOLU</name>
<dbReference type="PANTHER" id="PTHR35800:SF1">
    <property type="entry name" value="RNA-BINDING PROTEIN KHPB"/>
    <property type="match status" value="1"/>
</dbReference>
<evidence type="ECO:0000313" key="2">
    <source>
        <dbReference type="EMBL" id="QMS84941.1"/>
    </source>
</evidence>
<dbReference type="AlphaFoldDB" id="A0A7L7KQ66"/>